<evidence type="ECO:0000313" key="1">
    <source>
        <dbReference type="EMBL" id="ALP95179.1"/>
    </source>
</evidence>
<protein>
    <submittedName>
        <fullName evidence="1">Uncharacterized protein</fullName>
    </submittedName>
</protein>
<organism evidence="1 2">
    <name type="scientific">Intestinimonas butyriciproducens</name>
    <dbReference type="NCBI Taxonomy" id="1297617"/>
    <lineage>
        <taxon>Bacteria</taxon>
        <taxon>Bacillati</taxon>
        <taxon>Bacillota</taxon>
        <taxon>Clostridia</taxon>
        <taxon>Eubacteriales</taxon>
        <taxon>Intestinimonas</taxon>
    </lineage>
</organism>
<keyword evidence="2" id="KW-1185">Reference proteome</keyword>
<reference evidence="2" key="2">
    <citation type="submission" date="2015-04" db="EMBL/GenBank/DDBJ databases">
        <title>A butyrogenic pathway from the amino acid lysine in a human gut commensal.</title>
        <authorList>
            <person name="de Vos W.M."/>
            <person name="Bui N.T.P."/>
            <person name="Plugge C.M."/>
            <person name="Ritari J."/>
        </authorList>
    </citation>
    <scope>NUCLEOTIDE SEQUENCE [LARGE SCALE GENOMIC DNA]</scope>
    <source>
        <strain evidence="2">AF211</strain>
    </source>
</reference>
<name>A0A0S2W773_9FIRM</name>
<gene>
    <name evidence="1" type="ORF">IB211_02788</name>
</gene>
<dbReference type="STRING" id="1297617.IB211_02788"/>
<dbReference type="RefSeq" id="WP_147586197.1">
    <property type="nucleotide sequence ID" value="NZ_CP011307.1"/>
</dbReference>
<evidence type="ECO:0000313" key="2">
    <source>
        <dbReference type="Proteomes" id="UP000064844"/>
    </source>
</evidence>
<proteinExistence type="predicted"/>
<reference evidence="1 2" key="1">
    <citation type="journal article" date="2015" name="Nat. Commun.">
        <title>Production of butyrate from lysine and the Amadori product fructoselysine by a human gut commensal.</title>
        <authorList>
            <person name="Bui T.P."/>
            <person name="Ritari J."/>
            <person name="Boeren S."/>
            <person name="de Waard P."/>
            <person name="Plugge C.M."/>
            <person name="de Vos W.M."/>
        </authorList>
    </citation>
    <scope>NUCLEOTIDE SEQUENCE [LARGE SCALE GENOMIC DNA]</scope>
    <source>
        <strain evidence="1 2">AF211</strain>
    </source>
</reference>
<dbReference type="EMBL" id="CP011307">
    <property type="protein sequence ID" value="ALP95179.1"/>
    <property type="molecule type" value="Genomic_DNA"/>
</dbReference>
<dbReference type="Proteomes" id="UP000064844">
    <property type="component" value="Chromosome"/>
</dbReference>
<dbReference type="KEGG" id="ibu:IB211_02788"/>
<dbReference type="AlphaFoldDB" id="A0A0S2W773"/>
<sequence>MRQPTDKLIAAVDAAGAEAREARSRYDAAAAKVTDKKAMLEAMDNYRKTYPVIKEYRAIRKEKDKQKFYAAHEADFIINDAAKRQLDKLGAPKQLPKRKEIVAEIQSLISEKNECYNDYREKSDRLHELMTMQRNYQMSMPQPKRGHSHEQER</sequence>
<accession>A0A0S2W773</accession>